<protein>
    <recommendedName>
        <fullName evidence="3">C2H2-type domain-containing protein</fullName>
    </recommendedName>
</protein>
<dbReference type="PROSITE" id="PS00028">
    <property type="entry name" value="ZINC_FINGER_C2H2_1"/>
    <property type="match status" value="1"/>
</dbReference>
<evidence type="ECO:0000259" key="3">
    <source>
        <dbReference type="PROSITE" id="PS50157"/>
    </source>
</evidence>
<comment type="caution">
    <text evidence="4">The sequence shown here is derived from an EMBL/GenBank/DDBJ whole genome shotgun (WGS) entry which is preliminary data.</text>
</comment>
<keyword evidence="1" id="KW-0479">Metal-binding</keyword>
<reference evidence="4 5" key="1">
    <citation type="journal article" date="2019" name="Sci. Rep.">
        <title>Orb-weaving spider Araneus ventricosus genome elucidates the spidroin gene catalogue.</title>
        <authorList>
            <person name="Kono N."/>
            <person name="Nakamura H."/>
            <person name="Ohtoshi R."/>
            <person name="Moran D.A.P."/>
            <person name="Shinohara A."/>
            <person name="Yoshida Y."/>
            <person name="Fujiwara M."/>
            <person name="Mori M."/>
            <person name="Tomita M."/>
            <person name="Arakawa K."/>
        </authorList>
    </citation>
    <scope>NUCLEOTIDE SEQUENCE [LARGE SCALE GENOMIC DNA]</scope>
</reference>
<sequence length="158" mass="17296">MENSGNIGGIGAVTTEGTSPGCANDVILVGIPVVGCFGCTLCNEEFDRAARLSRHARERHLTPMTFVCSTCGRSDGYYLAATIHHGKCTGPRPELPNPRRPAYPQGCKTSQGSPGRESRPRLQRTTGKHQPPENSIYFDFRNVTKARRTKYTITKKSL</sequence>
<keyword evidence="1" id="KW-0862">Zinc</keyword>
<evidence type="ECO:0000256" key="1">
    <source>
        <dbReference type="PROSITE-ProRule" id="PRU00042"/>
    </source>
</evidence>
<feature type="domain" description="C2H2-type" evidence="3">
    <location>
        <begin position="37"/>
        <end position="65"/>
    </location>
</feature>
<keyword evidence="5" id="KW-1185">Reference proteome</keyword>
<feature type="region of interest" description="Disordered" evidence="2">
    <location>
        <begin position="88"/>
        <end position="135"/>
    </location>
</feature>
<dbReference type="PROSITE" id="PS50157">
    <property type="entry name" value="ZINC_FINGER_C2H2_2"/>
    <property type="match status" value="1"/>
</dbReference>
<proteinExistence type="predicted"/>
<evidence type="ECO:0000313" key="5">
    <source>
        <dbReference type="Proteomes" id="UP000499080"/>
    </source>
</evidence>
<evidence type="ECO:0000256" key="2">
    <source>
        <dbReference type="SAM" id="MobiDB-lite"/>
    </source>
</evidence>
<dbReference type="InterPro" id="IPR013087">
    <property type="entry name" value="Znf_C2H2_type"/>
</dbReference>
<organism evidence="4 5">
    <name type="scientific">Araneus ventricosus</name>
    <name type="common">Orbweaver spider</name>
    <name type="synonym">Epeira ventricosa</name>
    <dbReference type="NCBI Taxonomy" id="182803"/>
    <lineage>
        <taxon>Eukaryota</taxon>
        <taxon>Metazoa</taxon>
        <taxon>Ecdysozoa</taxon>
        <taxon>Arthropoda</taxon>
        <taxon>Chelicerata</taxon>
        <taxon>Arachnida</taxon>
        <taxon>Araneae</taxon>
        <taxon>Araneomorphae</taxon>
        <taxon>Entelegynae</taxon>
        <taxon>Araneoidea</taxon>
        <taxon>Araneidae</taxon>
        <taxon>Araneus</taxon>
    </lineage>
</organism>
<dbReference type="EMBL" id="BGPR01080400">
    <property type="protein sequence ID" value="GBL78551.1"/>
    <property type="molecule type" value="Genomic_DNA"/>
</dbReference>
<keyword evidence="1" id="KW-0863">Zinc-finger</keyword>
<gene>
    <name evidence="4" type="ORF">AVEN_62168_1</name>
</gene>
<dbReference type="Proteomes" id="UP000499080">
    <property type="component" value="Unassembled WGS sequence"/>
</dbReference>
<dbReference type="GO" id="GO:0008270">
    <property type="term" value="F:zinc ion binding"/>
    <property type="evidence" value="ECO:0007669"/>
    <property type="project" value="UniProtKB-KW"/>
</dbReference>
<accession>A0A4Y2AFB5</accession>
<dbReference type="Gene3D" id="3.30.160.60">
    <property type="entry name" value="Classic Zinc Finger"/>
    <property type="match status" value="1"/>
</dbReference>
<evidence type="ECO:0000313" key="4">
    <source>
        <dbReference type="EMBL" id="GBL78551.1"/>
    </source>
</evidence>
<name>A0A4Y2AFB5_ARAVE</name>
<dbReference type="AlphaFoldDB" id="A0A4Y2AFB5"/>